<reference evidence="2" key="3">
    <citation type="submission" date="2020-12" db="UniProtKB">
        <authorList>
            <consortium name="EnsemblPlants"/>
        </authorList>
    </citation>
    <scope>IDENTIFICATION</scope>
</reference>
<reference evidence="1 3" key="1">
    <citation type="journal article" date="2008" name="Science">
        <title>The Physcomitrella genome reveals evolutionary insights into the conquest of land by plants.</title>
        <authorList>
            <person name="Rensing S."/>
            <person name="Lang D."/>
            <person name="Zimmer A."/>
            <person name="Terry A."/>
            <person name="Salamov A."/>
            <person name="Shapiro H."/>
            <person name="Nishiyama T."/>
            <person name="Perroud P.-F."/>
            <person name="Lindquist E."/>
            <person name="Kamisugi Y."/>
            <person name="Tanahashi T."/>
            <person name="Sakakibara K."/>
            <person name="Fujita T."/>
            <person name="Oishi K."/>
            <person name="Shin-I T."/>
            <person name="Kuroki Y."/>
            <person name="Toyoda A."/>
            <person name="Suzuki Y."/>
            <person name="Hashimoto A."/>
            <person name="Yamaguchi K."/>
            <person name="Sugano A."/>
            <person name="Kohara Y."/>
            <person name="Fujiyama A."/>
            <person name="Anterola A."/>
            <person name="Aoki S."/>
            <person name="Ashton N."/>
            <person name="Barbazuk W.B."/>
            <person name="Barker E."/>
            <person name="Bennetzen J."/>
            <person name="Bezanilla M."/>
            <person name="Blankenship R."/>
            <person name="Cho S.H."/>
            <person name="Dutcher S."/>
            <person name="Estelle M."/>
            <person name="Fawcett J.A."/>
            <person name="Gundlach H."/>
            <person name="Hanada K."/>
            <person name="Heyl A."/>
            <person name="Hicks K.A."/>
            <person name="Hugh J."/>
            <person name="Lohr M."/>
            <person name="Mayer K."/>
            <person name="Melkozernov A."/>
            <person name="Murata T."/>
            <person name="Nelson D."/>
            <person name="Pils B."/>
            <person name="Prigge M."/>
            <person name="Reiss B."/>
            <person name="Renner T."/>
            <person name="Rombauts S."/>
            <person name="Rushton P."/>
            <person name="Sanderfoot A."/>
            <person name="Schween G."/>
            <person name="Shiu S.-H."/>
            <person name="Stueber K."/>
            <person name="Theodoulou F.L."/>
            <person name="Tu H."/>
            <person name="Van de Peer Y."/>
            <person name="Verrier P.J."/>
            <person name="Waters E."/>
            <person name="Wood A."/>
            <person name="Yang L."/>
            <person name="Cove D."/>
            <person name="Cuming A."/>
            <person name="Hasebe M."/>
            <person name="Lucas S."/>
            <person name="Mishler D.B."/>
            <person name="Reski R."/>
            <person name="Grigoriev I."/>
            <person name="Quatrano R.S."/>
            <person name="Boore J.L."/>
        </authorList>
    </citation>
    <scope>NUCLEOTIDE SEQUENCE [LARGE SCALE GENOMIC DNA]</scope>
    <source>
        <strain evidence="2 3">cv. Gransden 2004</strain>
    </source>
</reference>
<dbReference type="Proteomes" id="UP000006727">
    <property type="component" value="Chromosome 20"/>
</dbReference>
<dbReference type="AlphaFoldDB" id="A0A2K1IW39"/>
<gene>
    <name evidence="1" type="ORF">PHYPA_025440</name>
</gene>
<evidence type="ECO:0000313" key="2">
    <source>
        <dbReference type="EnsemblPlants" id="Pp3c20_22180V3.1"/>
    </source>
</evidence>
<dbReference type="InParanoid" id="A0A2K1IW39"/>
<dbReference type="EnsemblPlants" id="Pp3c20_22180V3.1">
    <property type="protein sequence ID" value="Pp3c20_22180V3.1"/>
    <property type="gene ID" value="Pp3c20_22180"/>
</dbReference>
<reference evidence="1 3" key="2">
    <citation type="journal article" date="2018" name="Plant J.">
        <title>The Physcomitrella patens chromosome-scale assembly reveals moss genome structure and evolution.</title>
        <authorList>
            <person name="Lang D."/>
            <person name="Ullrich K.K."/>
            <person name="Murat F."/>
            <person name="Fuchs J."/>
            <person name="Jenkins J."/>
            <person name="Haas F.B."/>
            <person name="Piednoel M."/>
            <person name="Gundlach H."/>
            <person name="Van Bel M."/>
            <person name="Meyberg R."/>
            <person name="Vives C."/>
            <person name="Morata J."/>
            <person name="Symeonidi A."/>
            <person name="Hiss M."/>
            <person name="Muchero W."/>
            <person name="Kamisugi Y."/>
            <person name="Saleh O."/>
            <person name="Blanc G."/>
            <person name="Decker E.L."/>
            <person name="van Gessel N."/>
            <person name="Grimwood J."/>
            <person name="Hayes R.D."/>
            <person name="Graham S.W."/>
            <person name="Gunter L.E."/>
            <person name="McDaniel S.F."/>
            <person name="Hoernstein S.N.W."/>
            <person name="Larsson A."/>
            <person name="Li F.W."/>
            <person name="Perroud P.F."/>
            <person name="Phillips J."/>
            <person name="Ranjan P."/>
            <person name="Rokshar D.S."/>
            <person name="Rothfels C.J."/>
            <person name="Schneider L."/>
            <person name="Shu S."/>
            <person name="Stevenson D.W."/>
            <person name="Thummler F."/>
            <person name="Tillich M."/>
            <person name="Villarreal Aguilar J.C."/>
            <person name="Widiez T."/>
            <person name="Wong G.K."/>
            <person name="Wymore A."/>
            <person name="Zhang Y."/>
            <person name="Zimmer A.D."/>
            <person name="Quatrano R.S."/>
            <person name="Mayer K.F.X."/>
            <person name="Goodstein D."/>
            <person name="Casacuberta J.M."/>
            <person name="Vandepoele K."/>
            <person name="Reski R."/>
            <person name="Cuming A.C."/>
            <person name="Tuskan G.A."/>
            <person name="Maumus F."/>
            <person name="Salse J."/>
            <person name="Schmutz J."/>
            <person name="Rensing S.A."/>
        </authorList>
    </citation>
    <scope>NUCLEOTIDE SEQUENCE [LARGE SCALE GENOMIC DNA]</scope>
    <source>
        <strain evidence="2 3">cv. Gransden 2004</strain>
    </source>
</reference>
<evidence type="ECO:0000313" key="1">
    <source>
        <dbReference type="EMBL" id="PNR33496.1"/>
    </source>
</evidence>
<sequence>MEGGGSTLGTEIYNQLLRLHDAPLPVLLNNGSFIPFATAFRSYYNVDETGGQKCNRVAMQ</sequence>
<keyword evidence="3" id="KW-1185">Reference proteome</keyword>
<dbReference type="Gramene" id="Pp3c20_22180V3.1">
    <property type="protein sequence ID" value="Pp3c20_22180V3.1"/>
    <property type="gene ID" value="Pp3c20_22180"/>
</dbReference>
<accession>A0A2K1IW39</accession>
<evidence type="ECO:0000313" key="3">
    <source>
        <dbReference type="Proteomes" id="UP000006727"/>
    </source>
</evidence>
<proteinExistence type="predicted"/>
<dbReference type="EMBL" id="ABEU02000020">
    <property type="protein sequence ID" value="PNR33496.1"/>
    <property type="molecule type" value="Genomic_DNA"/>
</dbReference>
<name>A0A2K1IW39_PHYPA</name>
<protein>
    <submittedName>
        <fullName evidence="1 2">Uncharacterized protein</fullName>
    </submittedName>
</protein>
<organism evidence="1">
    <name type="scientific">Physcomitrium patens</name>
    <name type="common">Spreading-leaved earth moss</name>
    <name type="synonym">Physcomitrella patens</name>
    <dbReference type="NCBI Taxonomy" id="3218"/>
    <lineage>
        <taxon>Eukaryota</taxon>
        <taxon>Viridiplantae</taxon>
        <taxon>Streptophyta</taxon>
        <taxon>Embryophyta</taxon>
        <taxon>Bryophyta</taxon>
        <taxon>Bryophytina</taxon>
        <taxon>Bryopsida</taxon>
        <taxon>Funariidae</taxon>
        <taxon>Funariales</taxon>
        <taxon>Funariaceae</taxon>
        <taxon>Physcomitrium</taxon>
    </lineage>
</organism>